<reference evidence="3" key="1">
    <citation type="submission" date="2014-12" db="EMBL/GenBank/DDBJ databases">
        <authorList>
            <person name="Smet A."/>
        </authorList>
    </citation>
    <scope>NUCLEOTIDE SEQUENCE [LARGE SCALE GENOMIC DNA]</scope>
</reference>
<proteinExistence type="predicted"/>
<dbReference type="EMBL" id="CDMK01000002">
    <property type="protein sequence ID" value="CRI34664.1"/>
    <property type="molecule type" value="Genomic_DNA"/>
</dbReference>
<organism evidence="2 3">
    <name type="scientific">Helicobacter heilmannii</name>
    <dbReference type="NCBI Taxonomy" id="35817"/>
    <lineage>
        <taxon>Bacteria</taxon>
        <taxon>Pseudomonadati</taxon>
        <taxon>Campylobacterota</taxon>
        <taxon>Epsilonproteobacteria</taxon>
        <taxon>Campylobacterales</taxon>
        <taxon>Helicobacteraceae</taxon>
        <taxon>Helicobacter</taxon>
    </lineage>
</organism>
<feature type="domain" description="GmrSD restriction endonucleases N-terminal" evidence="1">
    <location>
        <begin position="5"/>
        <end position="29"/>
    </location>
</feature>
<name>A0A0K2YAC6_HELHE</name>
<accession>A0A0K2YAC6</accession>
<dbReference type="Proteomes" id="UP000046090">
    <property type="component" value="Unassembled WGS sequence"/>
</dbReference>
<evidence type="ECO:0000259" key="1">
    <source>
        <dbReference type="Pfam" id="PF03235"/>
    </source>
</evidence>
<evidence type="ECO:0000313" key="3">
    <source>
        <dbReference type="Proteomes" id="UP000046090"/>
    </source>
</evidence>
<dbReference type="InterPro" id="IPR004919">
    <property type="entry name" value="GmrSD_N"/>
</dbReference>
<gene>
    <name evidence="2" type="ORF">HHE01_04650</name>
</gene>
<dbReference type="AlphaFoldDB" id="A0A0K2YAC6"/>
<keyword evidence="3" id="KW-1185">Reference proteome</keyword>
<sequence>MVKKVDGNYHVIDGQQRLTAIFLIIKCLEKKDFFTLD</sequence>
<dbReference type="RefSeq" id="WP_331697785.1">
    <property type="nucleotide sequence ID" value="NZ_JAERIU010000112.1"/>
</dbReference>
<evidence type="ECO:0000313" key="2">
    <source>
        <dbReference type="EMBL" id="CRI34664.1"/>
    </source>
</evidence>
<protein>
    <recommendedName>
        <fullName evidence="1">GmrSD restriction endonucleases N-terminal domain-containing protein</fullName>
    </recommendedName>
</protein>
<dbReference type="Pfam" id="PF03235">
    <property type="entry name" value="GmrSD_N"/>
    <property type="match status" value="1"/>
</dbReference>